<accession>A0ACC0UCW6</accession>
<dbReference type="EMBL" id="JAGFNK010000066">
    <property type="protein sequence ID" value="KAI9509395.1"/>
    <property type="molecule type" value="Genomic_DNA"/>
</dbReference>
<proteinExistence type="predicted"/>
<organism evidence="1 2">
    <name type="scientific">Russula earlei</name>
    <dbReference type="NCBI Taxonomy" id="71964"/>
    <lineage>
        <taxon>Eukaryota</taxon>
        <taxon>Fungi</taxon>
        <taxon>Dikarya</taxon>
        <taxon>Basidiomycota</taxon>
        <taxon>Agaricomycotina</taxon>
        <taxon>Agaricomycetes</taxon>
        <taxon>Russulales</taxon>
        <taxon>Russulaceae</taxon>
        <taxon>Russula</taxon>
    </lineage>
</organism>
<comment type="caution">
    <text evidence="1">The sequence shown here is derived from an EMBL/GenBank/DDBJ whole genome shotgun (WGS) entry which is preliminary data.</text>
</comment>
<keyword evidence="2" id="KW-1185">Reference proteome</keyword>
<sequence length="64" mass="6790">MGTGKRLDGFGTRAVHVGSDPDPSTGALIPAISLSPTYKQEAVGKRKVRMKECPLHSSPKSKVI</sequence>
<evidence type="ECO:0000313" key="1">
    <source>
        <dbReference type="EMBL" id="KAI9509395.1"/>
    </source>
</evidence>
<gene>
    <name evidence="1" type="ORF">F5148DRAFT_1188424</name>
</gene>
<name>A0ACC0UCW6_9AGAM</name>
<protein>
    <submittedName>
        <fullName evidence="1">Uncharacterized protein</fullName>
    </submittedName>
</protein>
<dbReference type="Proteomes" id="UP001207468">
    <property type="component" value="Unassembled WGS sequence"/>
</dbReference>
<reference evidence="1" key="1">
    <citation type="submission" date="2021-03" db="EMBL/GenBank/DDBJ databases">
        <title>Evolutionary priming and transition to the ectomycorrhizal habit in an iconic lineage of mushroom-forming fungi: is preadaptation a requirement?</title>
        <authorList>
            <consortium name="DOE Joint Genome Institute"/>
            <person name="Looney B.P."/>
            <person name="Miyauchi S."/>
            <person name="Morin E."/>
            <person name="Drula E."/>
            <person name="Courty P.E."/>
            <person name="Chicoki N."/>
            <person name="Fauchery L."/>
            <person name="Kohler A."/>
            <person name="Kuo A."/>
            <person name="LaButti K."/>
            <person name="Pangilinan J."/>
            <person name="Lipzen A."/>
            <person name="Riley R."/>
            <person name="Andreopoulos W."/>
            <person name="He G."/>
            <person name="Johnson J."/>
            <person name="Barry K.W."/>
            <person name="Grigoriev I.V."/>
            <person name="Nagy L."/>
            <person name="Hibbett D."/>
            <person name="Henrissat B."/>
            <person name="Matheny P.B."/>
            <person name="Labbe J."/>
            <person name="Martin A.F."/>
        </authorList>
    </citation>
    <scope>NUCLEOTIDE SEQUENCE</scope>
    <source>
        <strain evidence="1">BPL698</strain>
    </source>
</reference>
<evidence type="ECO:0000313" key="2">
    <source>
        <dbReference type="Proteomes" id="UP001207468"/>
    </source>
</evidence>